<accession>A0A5C5XDP5</accession>
<gene>
    <name evidence="1" type="ORF">Pan54_12250</name>
</gene>
<dbReference type="AlphaFoldDB" id="A0A5C5XDP5"/>
<name>A0A5C5XDP5_9PLAN</name>
<organism evidence="1 2">
    <name type="scientific">Rubinisphaera italica</name>
    <dbReference type="NCBI Taxonomy" id="2527969"/>
    <lineage>
        <taxon>Bacteria</taxon>
        <taxon>Pseudomonadati</taxon>
        <taxon>Planctomycetota</taxon>
        <taxon>Planctomycetia</taxon>
        <taxon>Planctomycetales</taxon>
        <taxon>Planctomycetaceae</taxon>
        <taxon>Rubinisphaera</taxon>
    </lineage>
</organism>
<keyword evidence="2" id="KW-1185">Reference proteome</keyword>
<protein>
    <submittedName>
        <fullName evidence="1">Uncharacterized protein</fullName>
    </submittedName>
</protein>
<evidence type="ECO:0000313" key="1">
    <source>
        <dbReference type="EMBL" id="TWT60511.1"/>
    </source>
</evidence>
<proteinExistence type="predicted"/>
<evidence type="ECO:0000313" key="2">
    <source>
        <dbReference type="Proteomes" id="UP000316095"/>
    </source>
</evidence>
<dbReference type="EMBL" id="SJPG01000001">
    <property type="protein sequence ID" value="TWT60511.1"/>
    <property type="molecule type" value="Genomic_DNA"/>
</dbReference>
<dbReference type="Proteomes" id="UP000316095">
    <property type="component" value="Unassembled WGS sequence"/>
</dbReference>
<sequence>MQGWGQALWHSYVYENFFCIVFKVHRKTFDLEDYGHSTPVDNP</sequence>
<reference evidence="1 2" key="1">
    <citation type="submission" date="2019-02" db="EMBL/GenBank/DDBJ databases">
        <title>Deep-cultivation of Planctomycetes and their phenomic and genomic characterization uncovers novel biology.</title>
        <authorList>
            <person name="Wiegand S."/>
            <person name="Jogler M."/>
            <person name="Boedeker C."/>
            <person name="Pinto D."/>
            <person name="Vollmers J."/>
            <person name="Rivas-Marin E."/>
            <person name="Kohn T."/>
            <person name="Peeters S.H."/>
            <person name="Heuer A."/>
            <person name="Rast P."/>
            <person name="Oberbeckmann S."/>
            <person name="Bunk B."/>
            <person name="Jeske O."/>
            <person name="Meyerdierks A."/>
            <person name="Storesund J.E."/>
            <person name="Kallscheuer N."/>
            <person name="Luecker S."/>
            <person name="Lage O.M."/>
            <person name="Pohl T."/>
            <person name="Merkel B.J."/>
            <person name="Hornburger P."/>
            <person name="Mueller R.-W."/>
            <person name="Bruemmer F."/>
            <person name="Labrenz M."/>
            <person name="Spormann A.M."/>
            <person name="Op Den Camp H."/>
            <person name="Overmann J."/>
            <person name="Amann R."/>
            <person name="Jetten M.S.M."/>
            <person name="Mascher T."/>
            <person name="Medema M.H."/>
            <person name="Devos D.P."/>
            <person name="Kaster A.-K."/>
            <person name="Ovreas L."/>
            <person name="Rohde M."/>
            <person name="Galperin M.Y."/>
            <person name="Jogler C."/>
        </authorList>
    </citation>
    <scope>NUCLEOTIDE SEQUENCE [LARGE SCALE GENOMIC DNA]</scope>
    <source>
        <strain evidence="1 2">Pan54</strain>
    </source>
</reference>
<comment type="caution">
    <text evidence="1">The sequence shown here is derived from an EMBL/GenBank/DDBJ whole genome shotgun (WGS) entry which is preliminary data.</text>
</comment>